<organism evidence="1 2">
    <name type="scientific">Mytilus galloprovincialis</name>
    <name type="common">Mediterranean mussel</name>
    <dbReference type="NCBI Taxonomy" id="29158"/>
    <lineage>
        <taxon>Eukaryota</taxon>
        <taxon>Metazoa</taxon>
        <taxon>Spiralia</taxon>
        <taxon>Lophotrochozoa</taxon>
        <taxon>Mollusca</taxon>
        <taxon>Bivalvia</taxon>
        <taxon>Autobranchia</taxon>
        <taxon>Pteriomorphia</taxon>
        <taxon>Mytilida</taxon>
        <taxon>Mytiloidea</taxon>
        <taxon>Mytilidae</taxon>
        <taxon>Mytilinae</taxon>
        <taxon>Mytilus</taxon>
    </lineage>
</organism>
<proteinExistence type="predicted"/>
<comment type="caution">
    <text evidence="1">The sequence shown here is derived from an EMBL/GenBank/DDBJ whole genome shotgun (WGS) entry which is preliminary data.</text>
</comment>
<keyword evidence="2" id="KW-1185">Reference proteome</keyword>
<gene>
    <name evidence="1" type="ORF">MGAL_10B069289</name>
</gene>
<evidence type="ECO:0000313" key="1">
    <source>
        <dbReference type="EMBL" id="VDI27762.1"/>
    </source>
</evidence>
<dbReference type="Proteomes" id="UP000596742">
    <property type="component" value="Unassembled WGS sequence"/>
</dbReference>
<accession>A0A8B6E077</accession>
<dbReference type="AlphaFoldDB" id="A0A8B6E077"/>
<sequence length="206" mass="24666">MAHFYYQEYIDILPRSQMYDISYAQQKNIRYNYTSKLLEFNKTFIYPTEVDVQNLRAQETHGIDCFNENYIPPPENLTVYNKCQLKEREKFLEMKKRAQDLELLEEEEALNRDEREKIIQRQIRPRKPMKRKPVDEELIKRRKIDEAAKRSSAIKELSKNFHPQSEEISKEMEGKIMAAIQKIWLTYYQNKIRAASAAANSYVISD</sequence>
<protein>
    <submittedName>
        <fullName evidence="1">Uncharacterized protein</fullName>
    </submittedName>
</protein>
<dbReference type="EMBL" id="UYJE01004402">
    <property type="protein sequence ID" value="VDI27762.1"/>
    <property type="molecule type" value="Genomic_DNA"/>
</dbReference>
<evidence type="ECO:0000313" key="2">
    <source>
        <dbReference type="Proteomes" id="UP000596742"/>
    </source>
</evidence>
<reference evidence="1" key="1">
    <citation type="submission" date="2018-11" db="EMBL/GenBank/DDBJ databases">
        <authorList>
            <person name="Alioto T."/>
            <person name="Alioto T."/>
        </authorList>
    </citation>
    <scope>NUCLEOTIDE SEQUENCE</scope>
</reference>
<name>A0A8B6E077_MYTGA</name>